<organism evidence="2 3">
    <name type="scientific">Acinetobacter pollinis</name>
    <dbReference type="NCBI Taxonomy" id="2605270"/>
    <lineage>
        <taxon>Bacteria</taxon>
        <taxon>Pseudomonadati</taxon>
        <taxon>Pseudomonadota</taxon>
        <taxon>Gammaproteobacteria</taxon>
        <taxon>Moraxellales</taxon>
        <taxon>Moraxellaceae</taxon>
        <taxon>Acinetobacter</taxon>
    </lineage>
</organism>
<proteinExistence type="predicted"/>
<protein>
    <submittedName>
        <fullName evidence="2">Type VI secretion system protein TssA</fullName>
    </submittedName>
</protein>
<dbReference type="Pfam" id="PF06812">
    <property type="entry name" value="ImpA_N"/>
    <property type="match status" value="1"/>
</dbReference>
<sequence>MQNVDLAPLLQPISPENPCGDDHSFSNDFHELKKAQVEDDPLLDLGEWVAEPKQADWSFVSTKTVELLTNTTKDIRLLTWLSSAWANIYGFSGITQSLELSHRMLEQYWSNIHPLIEDEDLDQRLGLLQGLVSQIPLAFKKQPLVNTAPFYSIIDYEKMLHQQNAFLKNPDNFEHDEHSKDLELFEKSLATMSHDEQLSNYQDFLKALEHWETLKAVLDQFMGLDAPSFAQIDSQLESVKTILSKVYKTEQMQAQCITENTDMPTFGNEEARSQAISQQQPTFGAFQPSPQSHLENREQAIAALLQIAEYFKTNEPHSPVSYMLQKTIKWSKMPLHEWLTHVIKDDHHLGSLQDMLDVPRDSY</sequence>
<accession>A0ABU6DV17</accession>
<dbReference type="InterPro" id="IPR010657">
    <property type="entry name" value="ImpA_N"/>
</dbReference>
<dbReference type="PANTHER" id="PTHR37951">
    <property type="entry name" value="CYTOPLASMIC PROTEIN-RELATED"/>
    <property type="match status" value="1"/>
</dbReference>
<gene>
    <name evidence="2" type="primary">tssA</name>
    <name evidence="2" type="ORF">I2F25_09745</name>
</gene>
<name>A0ABU6DV17_9GAMM</name>
<feature type="domain" description="ImpA N-terminal" evidence="1">
    <location>
        <begin position="10"/>
        <end position="132"/>
    </location>
</feature>
<dbReference type="InterPro" id="IPR017740">
    <property type="entry name" value="TssA-like"/>
</dbReference>
<dbReference type="RefSeq" id="WP_277095493.1">
    <property type="nucleotide sequence ID" value="NZ_VTDN01000007.1"/>
</dbReference>
<reference evidence="2 3" key="1">
    <citation type="submission" date="2019-08" db="EMBL/GenBank/DDBJ databases">
        <title>Five species of Acinetobacter isolated from floral nectar and animal pollinators.</title>
        <authorList>
            <person name="Hendry T.A."/>
        </authorList>
    </citation>
    <scope>NUCLEOTIDE SEQUENCE [LARGE SCALE GENOMIC DNA]</scope>
    <source>
        <strain evidence="2 3">MD18.27</strain>
    </source>
</reference>
<keyword evidence="3" id="KW-1185">Reference proteome</keyword>
<comment type="caution">
    <text evidence="2">The sequence shown here is derived from an EMBL/GenBank/DDBJ whole genome shotgun (WGS) entry which is preliminary data.</text>
</comment>
<evidence type="ECO:0000313" key="2">
    <source>
        <dbReference type="EMBL" id="MEB5477321.1"/>
    </source>
</evidence>
<dbReference type="PANTHER" id="PTHR37951:SF1">
    <property type="entry name" value="TYPE VI SECRETION SYSTEM COMPONENT TSSA1"/>
    <property type="match status" value="1"/>
</dbReference>
<dbReference type="Proteomes" id="UP001339883">
    <property type="component" value="Unassembled WGS sequence"/>
</dbReference>
<evidence type="ECO:0000313" key="3">
    <source>
        <dbReference type="Proteomes" id="UP001339883"/>
    </source>
</evidence>
<evidence type="ECO:0000259" key="1">
    <source>
        <dbReference type="Pfam" id="PF06812"/>
    </source>
</evidence>
<dbReference type="NCBIfam" id="TIGR03363">
    <property type="entry name" value="VI_chp_8"/>
    <property type="match status" value="1"/>
</dbReference>
<dbReference type="EMBL" id="VTDN01000007">
    <property type="protein sequence ID" value="MEB5477321.1"/>
    <property type="molecule type" value="Genomic_DNA"/>
</dbReference>